<dbReference type="SUPFAM" id="SSF53623">
    <property type="entry name" value="MurD-like peptide ligases, catalytic domain"/>
    <property type="match status" value="1"/>
</dbReference>
<evidence type="ECO:0000256" key="1">
    <source>
        <dbReference type="ARBA" id="ARBA00004496"/>
    </source>
</evidence>
<keyword evidence="7 8" id="KW-0133">Cell shape</keyword>
<accession>A0A3P3QJQ0</accession>
<dbReference type="InterPro" id="IPR036615">
    <property type="entry name" value="Mur_ligase_C_dom_sf"/>
</dbReference>
<dbReference type="GO" id="GO:0071555">
    <property type="term" value="P:cell wall organization"/>
    <property type="evidence" value="ECO:0007669"/>
    <property type="project" value="UniProtKB-KW"/>
</dbReference>
<name>A0A3P3QJQ0_9GAMM</name>
<comment type="function">
    <text evidence="7 8">Cell wall formation. Catalyzes the addition of glutamate to the nucleotide precursor UDP-N-acetylmuramoyl-L-alanine (UMA).</text>
</comment>
<dbReference type="RefSeq" id="WP_046519045.1">
    <property type="nucleotide sequence ID" value="NZ_LAVS01000007.1"/>
</dbReference>
<keyword evidence="7 8" id="KW-0961">Cell wall biogenesis/degradation</keyword>
<dbReference type="GO" id="GO:0008764">
    <property type="term" value="F:UDP-N-acetylmuramoylalanine-D-glutamate ligase activity"/>
    <property type="evidence" value="ECO:0007669"/>
    <property type="project" value="UniProtKB-UniRule"/>
</dbReference>
<keyword evidence="7 8" id="KW-0573">Peptidoglycan synthesis</keyword>
<dbReference type="GO" id="GO:0005737">
    <property type="term" value="C:cytoplasm"/>
    <property type="evidence" value="ECO:0007669"/>
    <property type="project" value="UniProtKB-SubCell"/>
</dbReference>
<keyword evidence="7 8" id="KW-0131">Cell cycle</keyword>
<dbReference type="InterPro" id="IPR005762">
    <property type="entry name" value="MurD"/>
</dbReference>
<dbReference type="Gene3D" id="3.90.190.20">
    <property type="entry name" value="Mur ligase, C-terminal domain"/>
    <property type="match status" value="1"/>
</dbReference>
<evidence type="ECO:0000313" key="11">
    <source>
        <dbReference type="EMBL" id="RRJ21298.1"/>
    </source>
</evidence>
<evidence type="ECO:0000256" key="6">
    <source>
        <dbReference type="ARBA" id="ARBA00022840"/>
    </source>
</evidence>
<dbReference type="OrthoDB" id="9809796at2"/>
<dbReference type="HAMAP" id="MF_00639">
    <property type="entry name" value="MurD"/>
    <property type="match status" value="1"/>
</dbReference>
<protein>
    <recommendedName>
        <fullName evidence="7 8">UDP-N-acetylmuramoylalanine--D-glutamate ligase</fullName>
        <ecNumber evidence="7 8">6.3.2.9</ecNumber>
    </recommendedName>
    <alternativeName>
        <fullName evidence="7">D-glutamic acid-adding enzyme</fullName>
    </alternativeName>
    <alternativeName>
        <fullName evidence="7">UDP-N-acetylmuramoyl-L-alanyl-D-glutamate synthetase</fullName>
    </alternativeName>
</protein>
<evidence type="ECO:0000256" key="5">
    <source>
        <dbReference type="ARBA" id="ARBA00022741"/>
    </source>
</evidence>
<keyword evidence="6 7" id="KW-0067">ATP-binding</keyword>
<keyword evidence="4 7" id="KW-0436">Ligase</keyword>
<dbReference type="PANTHER" id="PTHR43692:SF1">
    <property type="entry name" value="UDP-N-ACETYLMURAMOYLALANINE--D-GLUTAMATE LIGASE"/>
    <property type="match status" value="1"/>
</dbReference>
<dbReference type="EC" id="6.3.2.9" evidence="7 8"/>
<gene>
    <name evidence="7 11" type="primary">murD</name>
    <name evidence="11" type="ORF">EIK76_10480</name>
</gene>
<dbReference type="Pfam" id="PF21799">
    <property type="entry name" value="MurD-like_N"/>
    <property type="match status" value="1"/>
</dbReference>
<evidence type="ECO:0000259" key="9">
    <source>
        <dbReference type="Pfam" id="PF02875"/>
    </source>
</evidence>
<comment type="subcellular location">
    <subcellularLocation>
        <location evidence="1 7 8">Cytoplasm</location>
    </subcellularLocation>
</comment>
<dbReference type="InterPro" id="IPR004101">
    <property type="entry name" value="Mur_ligase_C"/>
</dbReference>
<dbReference type="SUPFAM" id="SSF53244">
    <property type="entry name" value="MurD-like peptide ligases, peptide-binding domain"/>
    <property type="match status" value="1"/>
</dbReference>
<keyword evidence="3 7" id="KW-0963">Cytoplasm</keyword>
<dbReference type="EMBL" id="RRCF01000002">
    <property type="protein sequence ID" value="RRJ21298.1"/>
    <property type="molecule type" value="Genomic_DNA"/>
</dbReference>
<feature type="binding site" evidence="7">
    <location>
        <begin position="116"/>
        <end position="122"/>
    </location>
    <ligand>
        <name>ATP</name>
        <dbReference type="ChEBI" id="CHEBI:30616"/>
    </ligand>
</feature>
<evidence type="ECO:0000256" key="2">
    <source>
        <dbReference type="ARBA" id="ARBA00004752"/>
    </source>
</evidence>
<dbReference type="SUPFAM" id="SSF51984">
    <property type="entry name" value="MurCD N-terminal domain"/>
    <property type="match status" value="1"/>
</dbReference>
<proteinExistence type="inferred from homology"/>
<dbReference type="Gene3D" id="3.40.50.720">
    <property type="entry name" value="NAD(P)-binding Rossmann-like Domain"/>
    <property type="match status" value="1"/>
</dbReference>
<dbReference type="PANTHER" id="PTHR43692">
    <property type="entry name" value="UDP-N-ACETYLMURAMOYLALANINE--D-GLUTAMATE LIGASE"/>
    <property type="match status" value="1"/>
</dbReference>
<dbReference type="AlphaFoldDB" id="A0A3P3QJQ0"/>
<organism evidence="11 12">
    <name type="scientific">Rheinheimera mesophila</name>
    <dbReference type="NCBI Taxonomy" id="1547515"/>
    <lineage>
        <taxon>Bacteria</taxon>
        <taxon>Pseudomonadati</taxon>
        <taxon>Pseudomonadota</taxon>
        <taxon>Gammaproteobacteria</taxon>
        <taxon>Chromatiales</taxon>
        <taxon>Chromatiaceae</taxon>
        <taxon>Rheinheimera</taxon>
    </lineage>
</organism>
<keyword evidence="7 8" id="KW-0132">Cell division</keyword>
<evidence type="ECO:0000313" key="12">
    <source>
        <dbReference type="Proteomes" id="UP000276260"/>
    </source>
</evidence>
<evidence type="ECO:0000256" key="3">
    <source>
        <dbReference type="ARBA" id="ARBA00022490"/>
    </source>
</evidence>
<comment type="caution">
    <text evidence="11">The sequence shown here is derived from an EMBL/GenBank/DDBJ whole genome shotgun (WGS) entry which is preliminary data.</text>
</comment>
<feature type="domain" description="Mur ligase C-terminal" evidence="9">
    <location>
        <begin position="303"/>
        <end position="416"/>
    </location>
</feature>
<dbReference type="InterPro" id="IPR013221">
    <property type="entry name" value="Mur_ligase_cen"/>
</dbReference>
<dbReference type="NCBIfam" id="TIGR01087">
    <property type="entry name" value="murD"/>
    <property type="match status" value="1"/>
</dbReference>
<feature type="domain" description="Mur ligase central" evidence="10">
    <location>
        <begin position="114"/>
        <end position="281"/>
    </location>
</feature>
<evidence type="ECO:0000256" key="8">
    <source>
        <dbReference type="RuleBase" id="RU003664"/>
    </source>
</evidence>
<keyword evidence="5 7" id="KW-0547">Nucleotide-binding</keyword>
<reference evidence="11 12" key="1">
    <citation type="submission" date="2018-11" db="EMBL/GenBank/DDBJ databases">
        <title>Draft genome analysis of Rheinheimera mesophila isolated from an industrial waste site.</title>
        <authorList>
            <person name="Yu Q."/>
            <person name="Qi Y."/>
            <person name="Zhang H."/>
            <person name="Lu Y."/>
            <person name="Pu J."/>
        </authorList>
    </citation>
    <scope>NUCLEOTIDE SEQUENCE [LARGE SCALE GENOMIC DNA]</scope>
    <source>
        <strain evidence="11 12">IITR13</strain>
    </source>
</reference>
<sequence length="441" mass="46513">MNAKLFQGKRVAVIGLGLSGLATVRFLLKQGVKPVLMDTRLKVAGLEQIPTDKVDGIYLGELDANRLAHMDVLVVSPGLDPKHPAIRFALAQGAHLSGDVELFALQNQTPVLAITGSNGKSTVTSLTAHMLQCSGLRAVAAGNIGLPILDALQSDADVFVLELSSFQLDTTHSLQSKAACILNVTEDHMDRYGTMAAYAASKQRVYQGTELAIYNKADVLTTPQTSVSSLALDLAGSEYGVIQHQGESWLLVAGQPLMPVRDMTIVGLHNQFNALASCALALAAGASRDGLVQALKTFVSLPHRCQLVLDHKGVRWVNDSKATNVGATLAAIAGLRAEVKGKLILIAGGDGKGADFSELATVLNHEVDHLITLGQDGPAIAALKAGSFEVKDLLAAVKTAAQLATADDLVLLSPACASLDMFKNYEDRGQQFAAAVQKVWL</sequence>
<comment type="similarity">
    <text evidence="7">Belongs to the MurCDEF family.</text>
</comment>
<evidence type="ECO:0000259" key="10">
    <source>
        <dbReference type="Pfam" id="PF08245"/>
    </source>
</evidence>
<dbReference type="GO" id="GO:0005524">
    <property type="term" value="F:ATP binding"/>
    <property type="evidence" value="ECO:0007669"/>
    <property type="project" value="UniProtKB-UniRule"/>
</dbReference>
<dbReference type="InterPro" id="IPR036565">
    <property type="entry name" value="Mur-like_cat_sf"/>
</dbReference>
<keyword evidence="12" id="KW-1185">Reference proteome</keyword>
<dbReference type="Pfam" id="PF08245">
    <property type="entry name" value="Mur_ligase_M"/>
    <property type="match status" value="1"/>
</dbReference>
<dbReference type="Proteomes" id="UP000276260">
    <property type="component" value="Unassembled WGS sequence"/>
</dbReference>
<dbReference type="GO" id="GO:0009252">
    <property type="term" value="P:peptidoglycan biosynthetic process"/>
    <property type="evidence" value="ECO:0007669"/>
    <property type="project" value="UniProtKB-UniRule"/>
</dbReference>
<dbReference type="Pfam" id="PF02875">
    <property type="entry name" value="Mur_ligase_C"/>
    <property type="match status" value="1"/>
</dbReference>
<evidence type="ECO:0000256" key="4">
    <source>
        <dbReference type="ARBA" id="ARBA00022598"/>
    </source>
</evidence>
<dbReference type="Gene3D" id="3.40.1190.10">
    <property type="entry name" value="Mur-like, catalytic domain"/>
    <property type="match status" value="1"/>
</dbReference>
<comment type="catalytic activity">
    <reaction evidence="7 8">
        <text>UDP-N-acetyl-alpha-D-muramoyl-L-alanine + D-glutamate + ATP = UDP-N-acetyl-alpha-D-muramoyl-L-alanyl-D-glutamate + ADP + phosphate + H(+)</text>
        <dbReference type="Rhea" id="RHEA:16429"/>
        <dbReference type="ChEBI" id="CHEBI:15378"/>
        <dbReference type="ChEBI" id="CHEBI:29986"/>
        <dbReference type="ChEBI" id="CHEBI:30616"/>
        <dbReference type="ChEBI" id="CHEBI:43474"/>
        <dbReference type="ChEBI" id="CHEBI:83898"/>
        <dbReference type="ChEBI" id="CHEBI:83900"/>
        <dbReference type="ChEBI" id="CHEBI:456216"/>
        <dbReference type="EC" id="6.3.2.9"/>
    </reaction>
</comment>
<dbReference type="GO" id="GO:0008360">
    <property type="term" value="P:regulation of cell shape"/>
    <property type="evidence" value="ECO:0007669"/>
    <property type="project" value="UniProtKB-KW"/>
</dbReference>
<dbReference type="UniPathway" id="UPA00219"/>
<comment type="pathway">
    <text evidence="2 7 8">Cell wall biogenesis; peptidoglycan biosynthesis.</text>
</comment>
<evidence type="ECO:0000256" key="7">
    <source>
        <dbReference type="HAMAP-Rule" id="MF_00639"/>
    </source>
</evidence>
<dbReference type="GO" id="GO:0051301">
    <property type="term" value="P:cell division"/>
    <property type="evidence" value="ECO:0007669"/>
    <property type="project" value="UniProtKB-KW"/>
</dbReference>